<proteinExistence type="inferred from homology"/>
<keyword evidence="5" id="KW-0804">Transcription</keyword>
<feature type="domain" description="RNA polymerase sigma factor 70 region 4 type 2" evidence="7">
    <location>
        <begin position="122"/>
        <end position="173"/>
    </location>
</feature>
<evidence type="ECO:0000259" key="7">
    <source>
        <dbReference type="Pfam" id="PF08281"/>
    </source>
</evidence>
<accession>A0A3N1HHN5</accession>
<keyword evidence="2" id="KW-0805">Transcription regulation</keyword>
<dbReference type="Proteomes" id="UP000268727">
    <property type="component" value="Unassembled WGS sequence"/>
</dbReference>
<evidence type="ECO:0000256" key="2">
    <source>
        <dbReference type="ARBA" id="ARBA00023015"/>
    </source>
</evidence>
<dbReference type="CDD" id="cd06171">
    <property type="entry name" value="Sigma70_r4"/>
    <property type="match status" value="1"/>
</dbReference>
<dbReference type="InterPro" id="IPR039425">
    <property type="entry name" value="RNA_pol_sigma-70-like"/>
</dbReference>
<evidence type="ECO:0000259" key="6">
    <source>
        <dbReference type="Pfam" id="PF04542"/>
    </source>
</evidence>
<evidence type="ECO:0000256" key="5">
    <source>
        <dbReference type="ARBA" id="ARBA00023163"/>
    </source>
</evidence>
<dbReference type="NCBIfam" id="TIGR02937">
    <property type="entry name" value="sigma70-ECF"/>
    <property type="match status" value="1"/>
</dbReference>
<sequence length="181" mass="20553">MTRRRSPPVERLDGPEVLAAWYDAHARPLHHYLARRAGTAVADDLVADVFLVAWEQRAGFDPTRAGPKAWLYGIATNLLRRHHRSEETRLRAWARDGGRRSTQDEVDHRVAESVDADVRARRMAEAIAGLRAEERDVLLLVAWGELTAAEIAEVLGIKEQTVRTRLHRARTKLRTEEARDA</sequence>
<name>A0A3N1HHN5_9PSEU</name>
<keyword evidence="4" id="KW-0238">DNA-binding</keyword>
<dbReference type="SUPFAM" id="SSF88946">
    <property type="entry name" value="Sigma2 domain of RNA polymerase sigma factors"/>
    <property type="match status" value="1"/>
</dbReference>
<dbReference type="InterPro" id="IPR036388">
    <property type="entry name" value="WH-like_DNA-bd_sf"/>
</dbReference>
<comment type="similarity">
    <text evidence="1">Belongs to the sigma-70 factor family. ECF subfamily.</text>
</comment>
<keyword evidence="3" id="KW-0731">Sigma factor</keyword>
<keyword evidence="9" id="KW-1185">Reference proteome</keyword>
<dbReference type="InterPro" id="IPR013324">
    <property type="entry name" value="RNA_pol_sigma_r3/r4-like"/>
</dbReference>
<dbReference type="PANTHER" id="PTHR43133:SF8">
    <property type="entry name" value="RNA POLYMERASE SIGMA FACTOR HI_1459-RELATED"/>
    <property type="match status" value="1"/>
</dbReference>
<dbReference type="InterPro" id="IPR007627">
    <property type="entry name" value="RNA_pol_sigma70_r2"/>
</dbReference>
<reference evidence="8 9" key="1">
    <citation type="submission" date="2018-11" db="EMBL/GenBank/DDBJ databases">
        <title>Sequencing the genomes of 1000 actinobacteria strains.</title>
        <authorList>
            <person name="Klenk H.-P."/>
        </authorList>
    </citation>
    <scope>NUCLEOTIDE SEQUENCE [LARGE SCALE GENOMIC DNA]</scope>
    <source>
        <strain evidence="8 9">DSM 44231</strain>
    </source>
</reference>
<evidence type="ECO:0000256" key="3">
    <source>
        <dbReference type="ARBA" id="ARBA00023082"/>
    </source>
</evidence>
<dbReference type="GO" id="GO:0003677">
    <property type="term" value="F:DNA binding"/>
    <property type="evidence" value="ECO:0007669"/>
    <property type="project" value="UniProtKB-KW"/>
</dbReference>
<dbReference type="GO" id="GO:0006352">
    <property type="term" value="P:DNA-templated transcription initiation"/>
    <property type="evidence" value="ECO:0007669"/>
    <property type="project" value="InterPro"/>
</dbReference>
<evidence type="ECO:0000313" key="8">
    <source>
        <dbReference type="EMBL" id="ROP41951.1"/>
    </source>
</evidence>
<dbReference type="Gene3D" id="1.10.1740.10">
    <property type="match status" value="1"/>
</dbReference>
<dbReference type="Gene3D" id="1.10.10.10">
    <property type="entry name" value="Winged helix-like DNA-binding domain superfamily/Winged helix DNA-binding domain"/>
    <property type="match status" value="1"/>
</dbReference>
<dbReference type="InterPro" id="IPR014284">
    <property type="entry name" value="RNA_pol_sigma-70_dom"/>
</dbReference>
<dbReference type="InterPro" id="IPR013249">
    <property type="entry name" value="RNA_pol_sigma70_r4_t2"/>
</dbReference>
<dbReference type="AlphaFoldDB" id="A0A3N1HHN5"/>
<dbReference type="Pfam" id="PF04542">
    <property type="entry name" value="Sigma70_r2"/>
    <property type="match status" value="1"/>
</dbReference>
<dbReference type="GO" id="GO:0016987">
    <property type="term" value="F:sigma factor activity"/>
    <property type="evidence" value="ECO:0007669"/>
    <property type="project" value="UniProtKB-KW"/>
</dbReference>
<dbReference type="PANTHER" id="PTHR43133">
    <property type="entry name" value="RNA POLYMERASE ECF-TYPE SIGMA FACTO"/>
    <property type="match status" value="1"/>
</dbReference>
<evidence type="ECO:0000313" key="9">
    <source>
        <dbReference type="Proteomes" id="UP000268727"/>
    </source>
</evidence>
<dbReference type="Pfam" id="PF08281">
    <property type="entry name" value="Sigma70_r4_2"/>
    <property type="match status" value="1"/>
</dbReference>
<evidence type="ECO:0000256" key="1">
    <source>
        <dbReference type="ARBA" id="ARBA00010641"/>
    </source>
</evidence>
<evidence type="ECO:0000256" key="4">
    <source>
        <dbReference type="ARBA" id="ARBA00023125"/>
    </source>
</evidence>
<comment type="caution">
    <text evidence="8">The sequence shown here is derived from an EMBL/GenBank/DDBJ whole genome shotgun (WGS) entry which is preliminary data.</text>
</comment>
<dbReference type="InterPro" id="IPR013325">
    <property type="entry name" value="RNA_pol_sigma_r2"/>
</dbReference>
<feature type="domain" description="RNA polymerase sigma-70 region 2" evidence="6">
    <location>
        <begin position="22"/>
        <end position="87"/>
    </location>
</feature>
<dbReference type="SUPFAM" id="SSF88659">
    <property type="entry name" value="Sigma3 and sigma4 domains of RNA polymerase sigma factors"/>
    <property type="match status" value="1"/>
</dbReference>
<gene>
    <name evidence="8" type="ORF">EDD40_7437</name>
</gene>
<dbReference type="EMBL" id="RJKM01000001">
    <property type="protein sequence ID" value="ROP41951.1"/>
    <property type="molecule type" value="Genomic_DNA"/>
</dbReference>
<protein>
    <submittedName>
        <fullName evidence="8">RNA polymerase sigma-70 factor (ECF subfamily)</fullName>
    </submittedName>
</protein>
<organism evidence="8 9">
    <name type="scientific">Saccharothrix texasensis</name>
    <dbReference type="NCBI Taxonomy" id="103734"/>
    <lineage>
        <taxon>Bacteria</taxon>
        <taxon>Bacillati</taxon>
        <taxon>Actinomycetota</taxon>
        <taxon>Actinomycetes</taxon>
        <taxon>Pseudonocardiales</taxon>
        <taxon>Pseudonocardiaceae</taxon>
        <taxon>Saccharothrix</taxon>
    </lineage>
</organism>